<proteinExistence type="predicted"/>
<keyword evidence="1" id="KW-1133">Transmembrane helix</keyword>
<evidence type="ECO:0000313" key="3">
    <source>
        <dbReference type="Proteomes" id="UP000187526"/>
    </source>
</evidence>
<accession>A0A1R1I187</accession>
<name>A0A1R1I187_9RHOO</name>
<comment type="caution">
    <text evidence="2">The sequence shown here is derived from an EMBL/GenBank/DDBJ whole genome shotgun (WGS) entry which is preliminary data.</text>
</comment>
<feature type="transmembrane region" description="Helical" evidence="1">
    <location>
        <begin position="80"/>
        <end position="105"/>
    </location>
</feature>
<protein>
    <submittedName>
        <fullName evidence="2">Uncharacterized protein</fullName>
    </submittedName>
</protein>
<evidence type="ECO:0000313" key="2">
    <source>
        <dbReference type="EMBL" id="OMG52505.1"/>
    </source>
</evidence>
<keyword evidence="1" id="KW-0812">Transmembrane</keyword>
<organism evidence="2 3">
    <name type="scientific">Azonexus hydrophilus</name>
    <dbReference type="NCBI Taxonomy" id="418702"/>
    <lineage>
        <taxon>Bacteria</taxon>
        <taxon>Pseudomonadati</taxon>
        <taxon>Pseudomonadota</taxon>
        <taxon>Betaproteobacteria</taxon>
        <taxon>Rhodocyclales</taxon>
        <taxon>Azonexaceae</taxon>
        <taxon>Azonexus</taxon>
    </lineage>
</organism>
<dbReference type="EMBL" id="MTHD01000005">
    <property type="protein sequence ID" value="OMG52505.1"/>
    <property type="molecule type" value="Genomic_DNA"/>
</dbReference>
<keyword evidence="1" id="KW-0472">Membrane</keyword>
<reference evidence="2 3" key="1">
    <citation type="submission" date="2016-10" db="EMBL/GenBank/DDBJ databases">
        <title>Alkaliphiles isolated from bioreactors.</title>
        <authorList>
            <person name="Salah Z."/>
            <person name="Rout S.P."/>
            <person name="Humphreys P.N."/>
        </authorList>
    </citation>
    <scope>NUCLEOTIDE SEQUENCE [LARGE SCALE GENOMIC DNA]</scope>
    <source>
        <strain evidence="2 3">ZS02</strain>
    </source>
</reference>
<evidence type="ECO:0000256" key="1">
    <source>
        <dbReference type="SAM" id="Phobius"/>
    </source>
</evidence>
<dbReference type="AlphaFoldDB" id="A0A1R1I187"/>
<feature type="transmembrane region" description="Helical" evidence="1">
    <location>
        <begin position="50"/>
        <end position="74"/>
    </location>
</feature>
<keyword evidence="3" id="KW-1185">Reference proteome</keyword>
<dbReference type="STRING" id="418702.BJN45_14530"/>
<sequence>MAQLTSSEVVDGVAAIFLLSLALGGLPYLLFITAILFWSRNKSVRAIRRLSYFAPVLFVLVTAALSLAAIPFGIALREVFLFVVIFSVYALLFGYLYVFVINYLYEIFFGKRSNT</sequence>
<feature type="transmembrane region" description="Helical" evidence="1">
    <location>
        <begin position="12"/>
        <end position="38"/>
    </location>
</feature>
<dbReference type="Proteomes" id="UP000187526">
    <property type="component" value="Unassembled WGS sequence"/>
</dbReference>
<gene>
    <name evidence="2" type="ORF">BJN45_14530</name>
</gene>